<dbReference type="SMART" id="SM00280">
    <property type="entry name" value="KAZAL"/>
    <property type="match status" value="1"/>
</dbReference>
<dbReference type="Proteomes" id="UP000410492">
    <property type="component" value="Unassembled WGS sequence"/>
</dbReference>
<evidence type="ECO:0000313" key="4">
    <source>
        <dbReference type="Proteomes" id="UP000410492"/>
    </source>
</evidence>
<dbReference type="CDD" id="cd00104">
    <property type="entry name" value="KAZAL_FS"/>
    <property type="match status" value="1"/>
</dbReference>
<dbReference type="Pfam" id="PF00050">
    <property type="entry name" value="Kazal_1"/>
    <property type="match status" value="1"/>
</dbReference>
<dbReference type="InterPro" id="IPR036058">
    <property type="entry name" value="Kazal_dom_sf"/>
</dbReference>
<dbReference type="AlphaFoldDB" id="A0A653DMQ9"/>
<dbReference type="PANTHER" id="PTHR21179:SF1">
    <property type="entry name" value="KAZ1-TYPE SERINE PROTEASE INHIBITOR-LIKE PROTEIN TYPE EPSILON-RELATED"/>
    <property type="match status" value="1"/>
</dbReference>
<gene>
    <name evidence="3" type="ORF">CALMAC_LOCUS18381</name>
</gene>
<feature type="chain" id="PRO_5024971400" description="Kazal-like domain-containing protein" evidence="1">
    <location>
        <begin position="25"/>
        <end position="98"/>
    </location>
</feature>
<dbReference type="EMBL" id="CAACVG010012767">
    <property type="protein sequence ID" value="VEN60802.1"/>
    <property type="molecule type" value="Genomic_DNA"/>
</dbReference>
<protein>
    <recommendedName>
        <fullName evidence="2">Kazal-like domain-containing protein</fullName>
    </recommendedName>
</protein>
<dbReference type="PANTHER" id="PTHR21179">
    <property type="entry name" value="SERINE-TYPE ENDOPEPTIDASE INHIBITOR"/>
    <property type="match status" value="1"/>
</dbReference>
<evidence type="ECO:0000256" key="1">
    <source>
        <dbReference type="SAM" id="SignalP"/>
    </source>
</evidence>
<reference evidence="3 4" key="1">
    <citation type="submission" date="2019-01" db="EMBL/GenBank/DDBJ databases">
        <authorList>
            <person name="Sayadi A."/>
        </authorList>
    </citation>
    <scope>NUCLEOTIDE SEQUENCE [LARGE SCALE GENOMIC DNA]</scope>
</reference>
<dbReference type="InterPro" id="IPR039932">
    <property type="entry name" value="Spink4-like"/>
</dbReference>
<evidence type="ECO:0000259" key="2">
    <source>
        <dbReference type="PROSITE" id="PS51465"/>
    </source>
</evidence>
<name>A0A653DMQ9_CALMS</name>
<dbReference type="PROSITE" id="PS51465">
    <property type="entry name" value="KAZAL_2"/>
    <property type="match status" value="1"/>
</dbReference>
<dbReference type="GO" id="GO:0004867">
    <property type="term" value="F:serine-type endopeptidase inhibitor activity"/>
    <property type="evidence" value="ECO:0007669"/>
    <property type="project" value="InterPro"/>
</dbReference>
<feature type="signal peptide" evidence="1">
    <location>
        <begin position="1"/>
        <end position="24"/>
    </location>
</feature>
<dbReference type="SUPFAM" id="SSF100895">
    <property type="entry name" value="Kazal-type serine protease inhibitors"/>
    <property type="match status" value="1"/>
</dbReference>
<feature type="domain" description="Kazal-like" evidence="2">
    <location>
        <begin position="44"/>
        <end position="97"/>
    </location>
</feature>
<proteinExistence type="predicted"/>
<accession>A0A653DMQ9</accession>
<sequence>MFTKHSIAALAICFVASNITPCICQDSPFFIDDSNENTTPMTSSPQFIRCLADCPATGEYNPICASDMRSYNNPGKLRCAQRCGANIRALRSGPCEGL</sequence>
<keyword evidence="1" id="KW-0732">Signal</keyword>
<dbReference type="Gene3D" id="3.30.60.30">
    <property type="match status" value="1"/>
</dbReference>
<organism evidence="3 4">
    <name type="scientific">Callosobruchus maculatus</name>
    <name type="common">Southern cowpea weevil</name>
    <name type="synonym">Pulse bruchid</name>
    <dbReference type="NCBI Taxonomy" id="64391"/>
    <lineage>
        <taxon>Eukaryota</taxon>
        <taxon>Metazoa</taxon>
        <taxon>Ecdysozoa</taxon>
        <taxon>Arthropoda</taxon>
        <taxon>Hexapoda</taxon>
        <taxon>Insecta</taxon>
        <taxon>Pterygota</taxon>
        <taxon>Neoptera</taxon>
        <taxon>Endopterygota</taxon>
        <taxon>Coleoptera</taxon>
        <taxon>Polyphaga</taxon>
        <taxon>Cucujiformia</taxon>
        <taxon>Chrysomeloidea</taxon>
        <taxon>Chrysomelidae</taxon>
        <taxon>Bruchinae</taxon>
        <taxon>Bruchini</taxon>
        <taxon>Callosobruchus</taxon>
    </lineage>
</organism>
<dbReference type="OrthoDB" id="126772at2759"/>
<keyword evidence="4" id="KW-1185">Reference proteome</keyword>
<evidence type="ECO:0000313" key="3">
    <source>
        <dbReference type="EMBL" id="VEN60802.1"/>
    </source>
</evidence>
<dbReference type="InterPro" id="IPR002350">
    <property type="entry name" value="Kazal_dom"/>
</dbReference>